<dbReference type="GO" id="GO:0030514">
    <property type="term" value="P:negative regulation of BMP signaling pathway"/>
    <property type="evidence" value="ECO:0007669"/>
    <property type="project" value="InterPro"/>
</dbReference>
<feature type="disulfide bond" evidence="6">
    <location>
        <begin position="157"/>
        <end position="196"/>
    </location>
</feature>
<dbReference type="GO" id="GO:0009953">
    <property type="term" value="P:dorsal/ventral pattern formation"/>
    <property type="evidence" value="ECO:0007669"/>
    <property type="project" value="TreeGrafter"/>
</dbReference>
<dbReference type="GeneID" id="20232765"/>
<dbReference type="OMA" id="LWSHTFC"/>
<dbReference type="Gene3D" id="1.10.287.520">
    <property type="entry name" value="Helix hairpin bin"/>
    <property type="match status" value="1"/>
</dbReference>
<dbReference type="AlphaFoldDB" id="V3ZXR8"/>
<keyword evidence="5 7" id="KW-0732">Signal</keyword>
<dbReference type="SUPFAM" id="SSF57501">
    <property type="entry name" value="Cystine-knot cytokines"/>
    <property type="match status" value="1"/>
</dbReference>
<dbReference type="InterPro" id="IPR008717">
    <property type="entry name" value="Noggin"/>
</dbReference>
<sequence length="240" mass="28453">MRKIQNLIVLCFTLHLGAHTSSELYFHLLEGEKDLTEKDILRQEKHRPFPSDTLPIMNLIENPNASYDPKPSDINRRFLKHLIGTDYDKDFMSYKIPKGMNFTTMFTLEKGRPAGKKPKFLKLIKTLKHINGQKFKLKLGKKHRRKFQKYLWNYTFCPVMYIWKDLGLRFWPRWIKEGTCKSKNQRSCSIPPGMECKPSGSTTKTILRWYCRKRSLEKVPYDCEWLMVKYPIITKCSCSC</sequence>
<dbReference type="Pfam" id="PF05806">
    <property type="entry name" value="Noggin"/>
    <property type="match status" value="1"/>
</dbReference>
<comment type="similarity">
    <text evidence="2">Belongs to the noggin family.</text>
</comment>
<feature type="disulfide bond" evidence="6">
    <location>
        <begin position="180"/>
        <end position="236"/>
    </location>
</feature>
<accession>V3ZXR8</accession>
<dbReference type="InterPro" id="IPR029034">
    <property type="entry name" value="Cystine-knot_cytokine"/>
</dbReference>
<evidence type="ECO:0000256" key="5">
    <source>
        <dbReference type="ARBA" id="ARBA00022729"/>
    </source>
</evidence>
<evidence type="ECO:0000256" key="2">
    <source>
        <dbReference type="ARBA" id="ARBA00007480"/>
    </source>
</evidence>
<dbReference type="RefSeq" id="XP_009061864.1">
    <property type="nucleotide sequence ID" value="XM_009063616.1"/>
</dbReference>
<evidence type="ECO:0000256" key="7">
    <source>
        <dbReference type="SAM" id="SignalP"/>
    </source>
</evidence>
<keyword evidence="6" id="KW-1015">Disulfide bond</keyword>
<dbReference type="HOGENOM" id="CLU_085186_1_0_1"/>
<reference evidence="8 9" key="1">
    <citation type="journal article" date="2013" name="Nature">
        <title>Insights into bilaterian evolution from three spiralian genomes.</title>
        <authorList>
            <person name="Simakov O."/>
            <person name="Marletaz F."/>
            <person name="Cho S.J."/>
            <person name="Edsinger-Gonzales E."/>
            <person name="Havlak P."/>
            <person name="Hellsten U."/>
            <person name="Kuo D.H."/>
            <person name="Larsson T."/>
            <person name="Lv J."/>
            <person name="Arendt D."/>
            <person name="Savage R."/>
            <person name="Osoegawa K."/>
            <person name="de Jong P."/>
            <person name="Grimwood J."/>
            <person name="Chapman J.A."/>
            <person name="Shapiro H."/>
            <person name="Aerts A."/>
            <person name="Otillar R.P."/>
            <person name="Terry A.Y."/>
            <person name="Boore J.L."/>
            <person name="Grigoriev I.V."/>
            <person name="Lindberg D.R."/>
            <person name="Seaver E.C."/>
            <person name="Weisblat D.A."/>
            <person name="Putnam N.H."/>
            <person name="Rokhsar D.S."/>
        </authorList>
    </citation>
    <scope>NUCLEOTIDE SEQUENCE [LARGE SCALE GENOMIC DNA]</scope>
</reference>
<evidence type="ECO:0000256" key="3">
    <source>
        <dbReference type="ARBA" id="ARBA00022473"/>
    </source>
</evidence>
<dbReference type="OrthoDB" id="5950649at2759"/>
<keyword evidence="4" id="KW-0964">Secreted</keyword>
<organism evidence="8 9">
    <name type="scientific">Lottia gigantea</name>
    <name type="common">Giant owl limpet</name>
    <dbReference type="NCBI Taxonomy" id="225164"/>
    <lineage>
        <taxon>Eukaryota</taxon>
        <taxon>Metazoa</taxon>
        <taxon>Spiralia</taxon>
        <taxon>Lophotrochozoa</taxon>
        <taxon>Mollusca</taxon>
        <taxon>Gastropoda</taxon>
        <taxon>Patellogastropoda</taxon>
        <taxon>Lottioidea</taxon>
        <taxon>Lottiidae</taxon>
        <taxon>Lottia</taxon>
    </lineage>
</organism>
<dbReference type="GO" id="GO:0005615">
    <property type="term" value="C:extracellular space"/>
    <property type="evidence" value="ECO:0007669"/>
    <property type="project" value="TreeGrafter"/>
</dbReference>
<name>V3ZXR8_LOTGI</name>
<evidence type="ECO:0008006" key="10">
    <source>
        <dbReference type="Google" id="ProtNLM"/>
    </source>
</evidence>
<evidence type="ECO:0000313" key="8">
    <source>
        <dbReference type="EMBL" id="ESO87395.1"/>
    </source>
</evidence>
<evidence type="ECO:0000256" key="4">
    <source>
        <dbReference type="ARBA" id="ARBA00022525"/>
    </source>
</evidence>
<evidence type="ECO:0000256" key="6">
    <source>
        <dbReference type="PIRSR" id="PIRSR008129-1"/>
    </source>
</evidence>
<keyword evidence="3" id="KW-0217">Developmental protein</keyword>
<proteinExistence type="inferred from homology"/>
<feature type="chain" id="PRO_5004716694" description="Noggin" evidence="7">
    <location>
        <begin position="23"/>
        <end position="240"/>
    </location>
</feature>
<dbReference type="PANTHER" id="PTHR10494:SF6">
    <property type="entry name" value="NOGGIN"/>
    <property type="match status" value="1"/>
</dbReference>
<feature type="disulfide bond" evidence="6">
    <location>
        <begin position="211"/>
        <end position="223"/>
    </location>
</feature>
<dbReference type="STRING" id="225164.V3ZXR8"/>
<dbReference type="EMBL" id="KB202917">
    <property type="protein sequence ID" value="ESO87395.1"/>
    <property type="molecule type" value="Genomic_DNA"/>
</dbReference>
<dbReference type="Proteomes" id="UP000030746">
    <property type="component" value="Unassembled WGS sequence"/>
</dbReference>
<keyword evidence="9" id="KW-1185">Reference proteome</keyword>
<gene>
    <name evidence="8" type="ORF">LOTGIDRAFT_127878</name>
</gene>
<dbReference type="CTD" id="20232765"/>
<dbReference type="PIRSF" id="PIRSF008129">
    <property type="entry name" value="Noggin"/>
    <property type="match status" value="1"/>
</dbReference>
<dbReference type="KEGG" id="lgi:LOTGIDRAFT_127878"/>
<comment type="subcellular location">
    <subcellularLocation>
        <location evidence="1">Secreted</location>
    </subcellularLocation>
</comment>
<protein>
    <recommendedName>
        <fullName evidence="10">Noggin</fullName>
    </recommendedName>
</protein>
<dbReference type="PANTHER" id="PTHR10494">
    <property type="entry name" value="BONE MORPHOGENETIC PROTEIN INHIBITOR, NOGGIN"/>
    <property type="match status" value="1"/>
</dbReference>
<feature type="signal peptide" evidence="7">
    <location>
        <begin position="1"/>
        <end position="22"/>
    </location>
</feature>
<evidence type="ECO:0000313" key="9">
    <source>
        <dbReference type="Proteomes" id="UP000030746"/>
    </source>
</evidence>
<evidence type="ECO:0000256" key="1">
    <source>
        <dbReference type="ARBA" id="ARBA00004613"/>
    </source>
</evidence>
<dbReference type="GO" id="GO:0045596">
    <property type="term" value="P:negative regulation of cell differentiation"/>
    <property type="evidence" value="ECO:0007669"/>
    <property type="project" value="InterPro"/>
</dbReference>
<feature type="disulfide bond" evidence="6">
    <location>
        <begin position="188"/>
        <end position="238"/>
    </location>
</feature>
<dbReference type="Gene3D" id="2.10.90.10">
    <property type="entry name" value="Cystine-knot cytokines"/>
    <property type="match status" value="1"/>
</dbReference>